<sequence>MAQGFKILDESAEHTLRQAEIRVPTAGIWLGLGAGILIVMAGFVWTIL</sequence>
<keyword evidence="1" id="KW-0812">Transmembrane</keyword>
<gene>
    <name evidence="2" type="ORF">KQ910_14205</name>
</gene>
<name>A0ABS6IKS0_9HYPH</name>
<proteinExistence type="predicted"/>
<accession>A0ABS6IKS0</accession>
<keyword evidence="1" id="KW-0472">Membrane</keyword>
<dbReference type="RefSeq" id="WP_216961325.1">
    <property type="nucleotide sequence ID" value="NZ_JAHOPB010000001.1"/>
</dbReference>
<evidence type="ECO:0000313" key="3">
    <source>
        <dbReference type="Proteomes" id="UP000727907"/>
    </source>
</evidence>
<comment type="caution">
    <text evidence="2">The sequence shown here is derived from an EMBL/GenBank/DDBJ whole genome shotgun (WGS) entry which is preliminary data.</text>
</comment>
<reference evidence="2 3" key="1">
    <citation type="submission" date="2021-06" db="EMBL/GenBank/DDBJ databases">
        <authorList>
            <person name="Lee D.H."/>
        </authorList>
    </citation>
    <scope>NUCLEOTIDE SEQUENCE [LARGE SCALE GENOMIC DNA]</scope>
    <source>
        <strain evidence="2 3">MMS21-HV4-11</strain>
    </source>
</reference>
<evidence type="ECO:0000313" key="2">
    <source>
        <dbReference type="EMBL" id="MBU8874926.1"/>
    </source>
</evidence>
<keyword evidence="1" id="KW-1133">Transmembrane helix</keyword>
<keyword evidence="3" id="KW-1185">Reference proteome</keyword>
<organism evidence="2 3">
    <name type="scientific">Reyranella humidisoli</name>
    <dbReference type="NCBI Taxonomy" id="2849149"/>
    <lineage>
        <taxon>Bacteria</taxon>
        <taxon>Pseudomonadati</taxon>
        <taxon>Pseudomonadota</taxon>
        <taxon>Alphaproteobacteria</taxon>
        <taxon>Hyphomicrobiales</taxon>
        <taxon>Reyranellaceae</taxon>
        <taxon>Reyranella</taxon>
    </lineage>
</organism>
<dbReference type="EMBL" id="JAHOPB010000001">
    <property type="protein sequence ID" value="MBU8874926.1"/>
    <property type="molecule type" value="Genomic_DNA"/>
</dbReference>
<evidence type="ECO:0000256" key="1">
    <source>
        <dbReference type="SAM" id="Phobius"/>
    </source>
</evidence>
<feature type="transmembrane region" description="Helical" evidence="1">
    <location>
        <begin position="26"/>
        <end position="47"/>
    </location>
</feature>
<dbReference type="Proteomes" id="UP000727907">
    <property type="component" value="Unassembled WGS sequence"/>
</dbReference>
<protein>
    <submittedName>
        <fullName evidence="2">Uncharacterized protein</fullName>
    </submittedName>
</protein>